<dbReference type="InterPro" id="IPR003770">
    <property type="entry name" value="MLTG-like"/>
</dbReference>
<feature type="site" description="Important for catalytic activity" evidence="7">
    <location>
        <position position="485"/>
    </location>
</feature>
<keyword evidence="6 7" id="KW-0961">Cell wall biogenesis/degradation</keyword>
<evidence type="ECO:0000256" key="4">
    <source>
        <dbReference type="ARBA" id="ARBA00023136"/>
    </source>
</evidence>
<evidence type="ECO:0000256" key="5">
    <source>
        <dbReference type="ARBA" id="ARBA00023239"/>
    </source>
</evidence>
<name>A0A4Q7Y6B8_9ACTN</name>
<sequence>MSAPGGPPRRGRHSSDDRTGGVPASSWTTPGAPTGGSYPPGSPLHPPHRPVDRPGVPRSRSGTIDRGADHTGPLVEPSWWSYGSTDHPDHPGAPARSDDGHGFGRQHPSAPLPPMPTGAWDRLAARAGAGDDEPTVATPRLGSGRDDHSSAGDVQPADDFRWWEEQTGGLEVIGANVDEPTPRRRGLLRGRRSAPTTTDQPETEAMPAVAPVAPAAAVPEADPVHEEQALAAEPVGPLTDDEIPVAPYDPRSDRQRRRRRRRPFAVAFALLVLGGIIAGIVFGGQQLFSLLDPTSRDYTGSGSGSVDIRVNQGDTLSDIAGTLEGADVIASTGPFVSAAKDNPAATGIQPGVYSLRLQMSGQAALDALLEPASRQVSRVTVPEGFTVERVLARLAEQTGTPLEELQAAAAPGALELPAYAGGQLEGYLFPATYAFEPGTTPQQMLQEMVDTFTEVAGRLRLEERAAALGRTPAELVTVASMIQSETRLDSERADVAQVVYNRLAQGIPLGIDATLAYGLKKSGNDLTVTDLRTDGPYNTRTRQGLPPTPISSPGESSLEAALVPTTGDLLYYVLADEDGSHFFTSDYAEFQQARQRCADAGLGCGG</sequence>
<dbReference type="Gene3D" id="3.30.1490.480">
    <property type="entry name" value="Endolytic murein transglycosylase"/>
    <property type="match status" value="1"/>
</dbReference>
<feature type="region of interest" description="Disordered" evidence="8">
    <location>
        <begin position="231"/>
        <end position="259"/>
    </location>
</feature>
<evidence type="ECO:0000256" key="3">
    <source>
        <dbReference type="ARBA" id="ARBA00022989"/>
    </source>
</evidence>
<feature type="transmembrane region" description="Helical" evidence="7">
    <location>
        <begin position="264"/>
        <end position="284"/>
    </location>
</feature>
<feature type="compositionally biased region" description="Low complexity" evidence="8">
    <location>
        <begin position="118"/>
        <end position="128"/>
    </location>
</feature>
<feature type="region of interest" description="Disordered" evidence="8">
    <location>
        <begin position="1"/>
        <end position="159"/>
    </location>
</feature>
<dbReference type="PANTHER" id="PTHR30518:SF2">
    <property type="entry name" value="ENDOLYTIC MUREIN TRANSGLYCOSYLASE"/>
    <property type="match status" value="1"/>
</dbReference>
<comment type="subcellular location">
    <subcellularLocation>
        <location evidence="7">Cell membrane</location>
        <topology evidence="7">Single-pass membrane protein</topology>
    </subcellularLocation>
</comment>
<feature type="region of interest" description="Disordered" evidence="8">
    <location>
        <begin position="176"/>
        <end position="207"/>
    </location>
</feature>
<dbReference type="CDD" id="cd08010">
    <property type="entry name" value="MltG_like"/>
    <property type="match status" value="1"/>
</dbReference>
<feature type="region of interest" description="Disordered" evidence="8">
    <location>
        <begin position="532"/>
        <end position="556"/>
    </location>
</feature>
<evidence type="ECO:0000256" key="2">
    <source>
        <dbReference type="ARBA" id="ARBA00022692"/>
    </source>
</evidence>
<dbReference type="GO" id="GO:0005886">
    <property type="term" value="C:plasma membrane"/>
    <property type="evidence" value="ECO:0007669"/>
    <property type="project" value="UniProtKB-SubCell"/>
</dbReference>
<evidence type="ECO:0000313" key="10">
    <source>
        <dbReference type="Proteomes" id="UP000292507"/>
    </source>
</evidence>
<comment type="caution">
    <text evidence="9">The sequence shown here is derived from an EMBL/GenBank/DDBJ whole genome shotgun (WGS) entry which is preliminary data.</text>
</comment>
<dbReference type="PANTHER" id="PTHR30518">
    <property type="entry name" value="ENDOLYTIC MUREIN TRANSGLYCOSYLASE"/>
    <property type="match status" value="1"/>
</dbReference>
<dbReference type="AlphaFoldDB" id="A0A4Q7Y6B8"/>
<evidence type="ECO:0000256" key="1">
    <source>
        <dbReference type="ARBA" id="ARBA00022475"/>
    </source>
</evidence>
<gene>
    <name evidence="7" type="primary">mltG</name>
    <name evidence="9" type="ORF">BKA19_1141</name>
</gene>
<comment type="catalytic activity">
    <reaction evidence="7">
        <text>a peptidoglycan chain = a peptidoglycan chain with N-acetyl-1,6-anhydromuramyl-[peptide] at the reducing end + a peptidoglycan chain with N-acetylglucosamine at the non-reducing end.</text>
        <dbReference type="EC" id="4.2.2.29"/>
    </reaction>
</comment>
<feature type="compositionally biased region" description="Basic residues" evidence="8">
    <location>
        <begin position="183"/>
        <end position="192"/>
    </location>
</feature>
<evidence type="ECO:0000313" key="9">
    <source>
        <dbReference type="EMBL" id="RZU31475.1"/>
    </source>
</evidence>
<dbReference type="GO" id="GO:0008932">
    <property type="term" value="F:lytic endotransglycosylase activity"/>
    <property type="evidence" value="ECO:0007669"/>
    <property type="project" value="UniProtKB-UniRule"/>
</dbReference>
<reference evidence="9 10" key="1">
    <citation type="submission" date="2019-02" db="EMBL/GenBank/DDBJ databases">
        <title>Sequencing the genomes of 1000 actinobacteria strains.</title>
        <authorList>
            <person name="Klenk H.-P."/>
        </authorList>
    </citation>
    <scope>NUCLEOTIDE SEQUENCE [LARGE SCALE GENOMIC DNA]</scope>
    <source>
        <strain evidence="9 10">DSM 44509</strain>
    </source>
</reference>
<keyword evidence="3 7" id="KW-1133">Transmembrane helix</keyword>
<keyword evidence="1 7" id="KW-1003">Cell membrane</keyword>
<protein>
    <recommendedName>
        <fullName evidence="7">Endolytic murein transglycosylase</fullName>
        <ecNumber evidence="7">4.2.2.29</ecNumber>
    </recommendedName>
    <alternativeName>
        <fullName evidence="7">Peptidoglycan lytic transglycosylase</fullName>
    </alternativeName>
    <alternativeName>
        <fullName evidence="7">Peptidoglycan polymerization terminase</fullName>
    </alternativeName>
</protein>
<keyword evidence="10" id="KW-1185">Reference proteome</keyword>
<comment type="function">
    <text evidence="7">Functions as a peptidoglycan terminase that cleaves nascent peptidoglycan strands endolytically to terminate their elongation.</text>
</comment>
<evidence type="ECO:0000256" key="6">
    <source>
        <dbReference type="ARBA" id="ARBA00023316"/>
    </source>
</evidence>
<keyword evidence="2 7" id="KW-0812">Transmembrane</keyword>
<dbReference type="HAMAP" id="MF_02065">
    <property type="entry name" value="MltG"/>
    <property type="match status" value="1"/>
</dbReference>
<dbReference type="EC" id="4.2.2.29" evidence="7"/>
<dbReference type="Pfam" id="PF02618">
    <property type="entry name" value="YceG"/>
    <property type="match status" value="1"/>
</dbReference>
<dbReference type="NCBIfam" id="TIGR00247">
    <property type="entry name" value="endolytic transglycosylase MltG"/>
    <property type="match status" value="1"/>
</dbReference>
<accession>A0A4Q7Y6B8</accession>
<dbReference type="GO" id="GO:0009252">
    <property type="term" value="P:peptidoglycan biosynthetic process"/>
    <property type="evidence" value="ECO:0007669"/>
    <property type="project" value="UniProtKB-UniRule"/>
</dbReference>
<proteinExistence type="inferred from homology"/>
<organism evidence="9 10">
    <name type="scientific">Blastococcus saxobsidens</name>
    <dbReference type="NCBI Taxonomy" id="138336"/>
    <lineage>
        <taxon>Bacteria</taxon>
        <taxon>Bacillati</taxon>
        <taxon>Actinomycetota</taxon>
        <taxon>Actinomycetes</taxon>
        <taxon>Geodermatophilales</taxon>
        <taxon>Geodermatophilaceae</taxon>
        <taxon>Blastococcus</taxon>
    </lineage>
</organism>
<evidence type="ECO:0000256" key="7">
    <source>
        <dbReference type="HAMAP-Rule" id="MF_02065"/>
    </source>
</evidence>
<comment type="similarity">
    <text evidence="7">Belongs to the transglycosylase MltG family.</text>
</comment>
<dbReference type="EMBL" id="SHKV01000001">
    <property type="protein sequence ID" value="RZU31475.1"/>
    <property type="molecule type" value="Genomic_DNA"/>
</dbReference>
<keyword evidence="4 7" id="KW-0472">Membrane</keyword>
<dbReference type="Proteomes" id="UP000292507">
    <property type="component" value="Unassembled WGS sequence"/>
</dbReference>
<feature type="compositionally biased region" description="Basic and acidic residues" evidence="8">
    <location>
        <begin position="86"/>
        <end position="102"/>
    </location>
</feature>
<evidence type="ECO:0000256" key="8">
    <source>
        <dbReference type="SAM" id="MobiDB-lite"/>
    </source>
</evidence>
<dbReference type="GO" id="GO:0071555">
    <property type="term" value="P:cell wall organization"/>
    <property type="evidence" value="ECO:0007669"/>
    <property type="project" value="UniProtKB-KW"/>
</dbReference>
<keyword evidence="5 7" id="KW-0456">Lyase</keyword>